<keyword evidence="3" id="KW-0732">Signal</keyword>
<dbReference type="GO" id="GO:0016020">
    <property type="term" value="C:membrane"/>
    <property type="evidence" value="ECO:0007669"/>
    <property type="project" value="UniProtKB-SubCell"/>
</dbReference>
<dbReference type="Pfam" id="PF00102">
    <property type="entry name" value="Y_phosphatase"/>
    <property type="match status" value="2"/>
</dbReference>
<dbReference type="InterPro" id="IPR050348">
    <property type="entry name" value="Protein-Tyr_Phosphatase"/>
</dbReference>
<comment type="subcellular location">
    <subcellularLocation>
        <location evidence="1">Membrane</location>
        <topology evidence="1">Single-pass membrane protein</topology>
    </subcellularLocation>
</comment>
<dbReference type="Gene3D" id="3.90.190.10">
    <property type="entry name" value="Protein tyrosine phosphatase superfamily"/>
    <property type="match status" value="2"/>
</dbReference>
<dbReference type="SUPFAM" id="SSF52799">
    <property type="entry name" value="(Phosphotyrosine protein) phosphatases II"/>
    <property type="match status" value="2"/>
</dbReference>
<evidence type="ECO:0000256" key="6">
    <source>
        <dbReference type="ARBA" id="ARBA00023136"/>
    </source>
</evidence>
<feature type="domain" description="Fibronectin type-III" evidence="11">
    <location>
        <begin position="183"/>
        <end position="286"/>
    </location>
</feature>
<feature type="domain" description="Tyrosine specific protein phosphatases" evidence="10">
    <location>
        <begin position="650"/>
        <end position="724"/>
    </location>
</feature>
<dbReference type="PROSITE" id="PS50055">
    <property type="entry name" value="TYR_PHOSPHATASE_PTP"/>
    <property type="match status" value="2"/>
</dbReference>
<dbReference type="InterPro" id="IPR003595">
    <property type="entry name" value="Tyr_Pase_cat"/>
</dbReference>
<evidence type="ECO:0000256" key="7">
    <source>
        <dbReference type="ARBA" id="ARBA00051722"/>
    </source>
</evidence>
<dbReference type="EC" id="3.1.3.48" evidence="2"/>
<evidence type="ECO:0000256" key="1">
    <source>
        <dbReference type="ARBA" id="ARBA00004167"/>
    </source>
</evidence>
<dbReference type="PROSITE" id="PS50853">
    <property type="entry name" value="FN3"/>
    <property type="match status" value="1"/>
</dbReference>
<evidence type="ECO:0000313" key="12">
    <source>
        <dbReference type="EMBL" id="KAA3675466.1"/>
    </source>
</evidence>
<evidence type="ECO:0000256" key="5">
    <source>
        <dbReference type="ARBA" id="ARBA00022912"/>
    </source>
</evidence>
<evidence type="ECO:0000256" key="3">
    <source>
        <dbReference type="ARBA" id="ARBA00022729"/>
    </source>
</evidence>
<keyword evidence="12" id="KW-0675">Receptor</keyword>
<feature type="compositionally biased region" description="Polar residues" evidence="8">
    <location>
        <begin position="1172"/>
        <end position="1181"/>
    </location>
</feature>
<dbReference type="Pfam" id="PF00041">
    <property type="entry name" value="fn3"/>
    <property type="match status" value="1"/>
</dbReference>
<evidence type="ECO:0000259" key="11">
    <source>
        <dbReference type="PROSITE" id="PS50853"/>
    </source>
</evidence>
<dbReference type="InterPro" id="IPR029021">
    <property type="entry name" value="Prot-tyrosine_phosphatase-like"/>
</dbReference>
<dbReference type="PRINTS" id="PR00700">
    <property type="entry name" value="PRTYPHPHTASE"/>
</dbReference>
<keyword evidence="6" id="KW-0472">Membrane</keyword>
<dbReference type="InterPro" id="IPR003961">
    <property type="entry name" value="FN3_dom"/>
</dbReference>
<dbReference type="PANTHER" id="PTHR19134">
    <property type="entry name" value="RECEPTOR-TYPE TYROSINE-PROTEIN PHOSPHATASE"/>
    <property type="match status" value="1"/>
</dbReference>
<dbReference type="EMBL" id="QNGE01002504">
    <property type="protein sequence ID" value="KAA3675466.1"/>
    <property type="molecule type" value="Genomic_DNA"/>
</dbReference>
<dbReference type="SMART" id="SM00194">
    <property type="entry name" value="PTPc"/>
    <property type="match status" value="2"/>
</dbReference>
<feature type="region of interest" description="Disordered" evidence="8">
    <location>
        <begin position="1154"/>
        <end position="1183"/>
    </location>
</feature>
<evidence type="ECO:0000256" key="8">
    <source>
        <dbReference type="SAM" id="MobiDB-lite"/>
    </source>
</evidence>
<sequence>HIVSRIFCFFFRDKLIRQQNVSVPERSLIFAGLEPYKCYHLLIRALNNVGWGALSKPVHALTSHGRPEVQPLLSVQNVSRTSVVLRSDHSKLLLNVSFECGNAGNRLQSLLRGPKSNYVVYTSTVEPNQLISRQTQSVIPEANQLLIITGLQPYTQYNISVAFENNQLQGPLTRLLIRTLESVPGQPVITNASSTDQSITLRWRDGPAAGGVIIGYKLELYRCGANEQDEPDESLRLHKQQIGAESKQFIFEVLDPNACYSVRVAAGTRVGFGPFSSLYQVYTDLPAPRPPELLSAKFLESNDILLNWTCSGLCASLTVLPWSLVAQHSNSDQAVFTVRSVRKRSVCSSDRSCSDRESADSNCVRLDLKSAPALWRSRTGPVFKLDNTTILSILAVTMLIFTTVTLTACFANRLRCAFVVCRRSLFCTRSTEIVAIKYRRAVPLRLNKTNYKPITRTELRAYVSAAHANSDAGFQTEFEAIEHTVSATDWTTHVAKLPENMNKNRYSNVLAYDHTRVILKDVGHKSDYINANYIDGYHRRAAYIAAQGPIPATFDDFWLMVWEQGCNILVMISNFIERGRRKCDKYWPTSGQQLYGSISVRMVSETVRAFYTIRVFLVRHVRCKRGAKDRLVYHYQYTDWRDFDVPPSPLPVLKFIETSIQHWSLDNGPIVVHCSAGVGRTGTYICIESLIRQLKAEHVVTIRSFLEHIRQQRMKLVQTEQQYAFIHDALREYVLYPSHAIRPTHFADYLSHLRELDSSGRSNLERQYEMCIESRLSSADMSRSRTLASTGRRGSCSLYGTTDILGISSSTLHGYHTLSEYIVARHPLAGTEAEFWKMVWDENSSVIVCLSGSELPLFWPSKPNEVRDIGWLHVSHARSNIYSNALTRFEFLLTSDREDYALACTLWRFHGWPSVELENDEQLALAHSLLDLASHVVDEEDEEADDDDGIQRSTGPIVVVDNTGGGHVGTFCALRILINQLTHEFLFDVYFVFKMLCFQRPRMFQSHLDLEFIYALLQQYLARDATTSLIPGSVGASGHQGPISNSFFSLSSPNRLRFHCRRRTKVMVNHLFPNRHKPRTNNAGLQHNPSMLGSQLGSSLVTLSSSANHVNGLLTGDLLGDEVAFSVTQQDNALDCLTNHGSTLPSTGLLESISHESSTPADNCSLAPSLPRSMSTHSQSADVAARLTDPTVSLRRFSTYSLPTV</sequence>
<protein>
    <recommendedName>
        <fullName evidence="2">protein-tyrosine-phosphatase</fullName>
        <ecNumber evidence="2">3.1.3.48</ecNumber>
    </recommendedName>
</protein>
<reference evidence="12 13" key="1">
    <citation type="journal article" date="2019" name="Gigascience">
        <title>Whole-genome sequence of the oriental lung fluke Paragonimus westermani.</title>
        <authorList>
            <person name="Oey H."/>
            <person name="Zakrzewski M."/>
            <person name="Narain K."/>
            <person name="Devi K.R."/>
            <person name="Agatsuma T."/>
            <person name="Nawaratna S."/>
            <person name="Gobert G.N."/>
            <person name="Jones M.K."/>
            <person name="Ragan M.A."/>
            <person name="McManus D.P."/>
            <person name="Krause L."/>
        </authorList>
    </citation>
    <scope>NUCLEOTIDE SEQUENCE [LARGE SCALE GENOMIC DNA]</scope>
    <source>
        <strain evidence="12 13">IND2009</strain>
    </source>
</reference>
<keyword evidence="5" id="KW-0904">Protein phosphatase</keyword>
<dbReference type="GO" id="GO:0004725">
    <property type="term" value="F:protein tyrosine phosphatase activity"/>
    <property type="evidence" value="ECO:0007669"/>
    <property type="project" value="UniProtKB-EC"/>
</dbReference>
<dbReference type="InterPro" id="IPR000387">
    <property type="entry name" value="Tyr_Pase_dom"/>
</dbReference>
<dbReference type="PROSITE" id="PS00383">
    <property type="entry name" value="TYR_PHOSPHATASE_1"/>
    <property type="match status" value="1"/>
</dbReference>
<dbReference type="SMART" id="SM00060">
    <property type="entry name" value="FN3"/>
    <property type="match status" value="2"/>
</dbReference>
<evidence type="ECO:0000313" key="13">
    <source>
        <dbReference type="Proteomes" id="UP000324629"/>
    </source>
</evidence>
<name>A0A5J4NIM6_9TREM</name>
<evidence type="ECO:0000256" key="4">
    <source>
        <dbReference type="ARBA" id="ARBA00022801"/>
    </source>
</evidence>
<dbReference type="SUPFAM" id="SSF49265">
    <property type="entry name" value="Fibronectin type III"/>
    <property type="match status" value="2"/>
</dbReference>
<dbReference type="InterPro" id="IPR000242">
    <property type="entry name" value="PTP_cat"/>
</dbReference>
<proteinExistence type="predicted"/>
<dbReference type="InterPro" id="IPR036116">
    <property type="entry name" value="FN3_sf"/>
</dbReference>
<dbReference type="Proteomes" id="UP000324629">
    <property type="component" value="Unassembled WGS sequence"/>
</dbReference>
<feature type="domain" description="Tyrosine-protein phosphatase" evidence="9">
    <location>
        <begin position="763"/>
        <end position="1020"/>
    </location>
</feature>
<evidence type="ECO:0000259" key="10">
    <source>
        <dbReference type="PROSITE" id="PS50056"/>
    </source>
</evidence>
<evidence type="ECO:0000256" key="2">
    <source>
        <dbReference type="ARBA" id="ARBA00013064"/>
    </source>
</evidence>
<accession>A0A5J4NIM6</accession>
<feature type="domain" description="Tyrosine-protein phosphatase" evidence="9">
    <location>
        <begin position="474"/>
        <end position="733"/>
    </location>
</feature>
<dbReference type="FunFam" id="3.90.190.10:FF:000102">
    <property type="entry name" value="Receptor-type tyrosine-protein phosphatase"/>
    <property type="match status" value="1"/>
</dbReference>
<comment type="caution">
    <text evidence="12">The sequence shown here is derived from an EMBL/GenBank/DDBJ whole genome shotgun (WGS) entry which is preliminary data.</text>
</comment>
<feature type="non-terminal residue" evidence="12">
    <location>
        <position position="1"/>
    </location>
</feature>
<dbReference type="AlphaFoldDB" id="A0A5J4NIM6"/>
<keyword evidence="13" id="KW-1185">Reference proteome</keyword>
<organism evidence="12 13">
    <name type="scientific">Paragonimus westermani</name>
    <dbReference type="NCBI Taxonomy" id="34504"/>
    <lineage>
        <taxon>Eukaryota</taxon>
        <taxon>Metazoa</taxon>
        <taxon>Spiralia</taxon>
        <taxon>Lophotrochozoa</taxon>
        <taxon>Platyhelminthes</taxon>
        <taxon>Trematoda</taxon>
        <taxon>Digenea</taxon>
        <taxon>Plagiorchiida</taxon>
        <taxon>Troglotremata</taxon>
        <taxon>Troglotrematidae</taxon>
        <taxon>Paragonimus</taxon>
    </lineage>
</organism>
<dbReference type="Gene3D" id="2.60.40.10">
    <property type="entry name" value="Immunoglobulins"/>
    <property type="match status" value="3"/>
</dbReference>
<dbReference type="InterPro" id="IPR016130">
    <property type="entry name" value="Tyr_Pase_AS"/>
</dbReference>
<evidence type="ECO:0000259" key="9">
    <source>
        <dbReference type="PROSITE" id="PS50055"/>
    </source>
</evidence>
<dbReference type="SMART" id="SM00404">
    <property type="entry name" value="PTPc_motif"/>
    <property type="match status" value="2"/>
</dbReference>
<comment type="catalytic activity">
    <reaction evidence="7">
        <text>O-phospho-L-tyrosyl-[protein] + H2O = L-tyrosyl-[protein] + phosphate</text>
        <dbReference type="Rhea" id="RHEA:10684"/>
        <dbReference type="Rhea" id="RHEA-COMP:10136"/>
        <dbReference type="Rhea" id="RHEA-COMP:20101"/>
        <dbReference type="ChEBI" id="CHEBI:15377"/>
        <dbReference type="ChEBI" id="CHEBI:43474"/>
        <dbReference type="ChEBI" id="CHEBI:46858"/>
        <dbReference type="ChEBI" id="CHEBI:61978"/>
        <dbReference type="EC" id="3.1.3.48"/>
    </reaction>
</comment>
<dbReference type="InterPro" id="IPR013783">
    <property type="entry name" value="Ig-like_fold"/>
</dbReference>
<keyword evidence="4" id="KW-0378">Hydrolase</keyword>
<dbReference type="CDD" id="cd00063">
    <property type="entry name" value="FN3"/>
    <property type="match status" value="2"/>
</dbReference>
<dbReference type="PROSITE" id="PS50056">
    <property type="entry name" value="TYR_PHOSPHATASE_2"/>
    <property type="match status" value="1"/>
</dbReference>
<gene>
    <name evidence="12" type="ORF">DEA37_0000307</name>
</gene>
<dbReference type="PANTHER" id="PTHR19134:SF540">
    <property type="entry name" value="TYROSINE-PROTEIN PHOSPHATASE 99A"/>
    <property type="match status" value="1"/>
</dbReference>